<feature type="transmembrane region" description="Helical" evidence="7">
    <location>
        <begin position="110"/>
        <end position="135"/>
    </location>
</feature>
<dbReference type="AlphaFoldDB" id="A0A0D9VBB9"/>
<evidence type="ECO:0000256" key="4">
    <source>
        <dbReference type="ARBA" id="ARBA00022692"/>
    </source>
</evidence>
<dbReference type="HOGENOM" id="CLU_015477_2_0_1"/>
<dbReference type="Proteomes" id="UP000032180">
    <property type="component" value="Chromosome 2"/>
</dbReference>
<proteinExistence type="inferred from homology"/>
<comment type="similarity">
    <text evidence="2">Belongs to the YSL (TC 2.A.67.2) family.</text>
</comment>
<evidence type="ECO:0000256" key="5">
    <source>
        <dbReference type="ARBA" id="ARBA00022989"/>
    </source>
</evidence>
<dbReference type="GO" id="GO:0016020">
    <property type="term" value="C:membrane"/>
    <property type="evidence" value="ECO:0007669"/>
    <property type="project" value="UniProtKB-SubCell"/>
</dbReference>
<dbReference type="Pfam" id="PF03169">
    <property type="entry name" value="OPT"/>
    <property type="match status" value="1"/>
</dbReference>
<dbReference type="STRING" id="77586.A0A0D9VBB9"/>
<dbReference type="GO" id="GO:0035673">
    <property type="term" value="F:oligopeptide transmembrane transporter activity"/>
    <property type="evidence" value="ECO:0007669"/>
    <property type="project" value="InterPro"/>
</dbReference>
<dbReference type="eggNOG" id="ENOG502QQ2H">
    <property type="taxonomic scope" value="Eukaryota"/>
</dbReference>
<feature type="transmembrane region" description="Helical" evidence="7">
    <location>
        <begin position="69"/>
        <end position="90"/>
    </location>
</feature>
<dbReference type="EnsemblPlants" id="LPERR02G01000.1">
    <property type="protein sequence ID" value="LPERR02G01000.1"/>
    <property type="gene ID" value="LPERR02G01000"/>
</dbReference>
<feature type="transmembrane region" description="Helical" evidence="7">
    <location>
        <begin position="336"/>
        <end position="358"/>
    </location>
</feature>
<dbReference type="InterPro" id="IPR045035">
    <property type="entry name" value="YSL-like"/>
</dbReference>
<evidence type="ECO:0000256" key="6">
    <source>
        <dbReference type="ARBA" id="ARBA00023136"/>
    </source>
</evidence>
<dbReference type="PANTHER" id="PTHR31645">
    <property type="entry name" value="OLIGOPEPTIDE TRANSPORTER YGL114W-RELATED"/>
    <property type="match status" value="1"/>
</dbReference>
<reference evidence="8" key="3">
    <citation type="submission" date="2015-04" db="UniProtKB">
        <authorList>
            <consortium name="EnsemblPlants"/>
        </authorList>
    </citation>
    <scope>IDENTIFICATION</scope>
</reference>
<reference evidence="8 9" key="1">
    <citation type="submission" date="2012-08" db="EMBL/GenBank/DDBJ databases">
        <title>Oryza genome evolution.</title>
        <authorList>
            <person name="Wing R.A."/>
        </authorList>
    </citation>
    <scope>NUCLEOTIDE SEQUENCE</scope>
</reference>
<evidence type="ECO:0000256" key="7">
    <source>
        <dbReference type="SAM" id="Phobius"/>
    </source>
</evidence>
<evidence type="ECO:0000256" key="2">
    <source>
        <dbReference type="ARBA" id="ARBA00010276"/>
    </source>
</evidence>
<feature type="transmembrane region" description="Helical" evidence="7">
    <location>
        <begin position="233"/>
        <end position="254"/>
    </location>
</feature>
<keyword evidence="4 7" id="KW-0812">Transmembrane</keyword>
<feature type="transmembrane region" description="Helical" evidence="7">
    <location>
        <begin position="391"/>
        <end position="412"/>
    </location>
</feature>
<feature type="transmembrane region" description="Helical" evidence="7">
    <location>
        <begin position="433"/>
        <end position="457"/>
    </location>
</feature>
<feature type="transmembrane region" description="Helical" evidence="7">
    <location>
        <begin position="42"/>
        <end position="62"/>
    </location>
</feature>
<feature type="transmembrane region" description="Helical" evidence="7">
    <location>
        <begin position="266"/>
        <end position="291"/>
    </location>
</feature>
<sequence length="523" mass="57273">MADGESSSAVATAAAAGGALREVISVEKAFEGKALPAWSEQITVRSIVVSAWLGLFLSFIVMKLNLTSGIVPSLNVSAGLLAFFLMKTWTSCLERCGIFPKPFTRQENTVVQTCVISCSSIAFSGGFGTYILGMSKKIAEGFDEAKTSINVEEPSLGRLIAFLFLVSFVGLFSIVPLRKIMIISYKLTYPSGSATAHLINSFHTPQGAIQAKQQVSYLFKSFVGSFLWSLFQWFYAGGIGCGFSSFPTFGMAAYNRRFYFDFSATYIGVGMICPYIINFSLLIGSVLSWGIMWPYIESKKGSWYEAGLPKSSLHGLNGYQVFISIAMIVGDGLFNFFAIVMGTGLGCIISPVVFWMFYKANNVGQEEGFPAPYAKIYRGIALLGVNGWDQLPRYCLRFCLAFFLLAIAICALKEVAKQKRWWIQDYIPSALGMAVPFFLGSFFTIDMCVGSLVLYLWSRSDPLRAQTFAPAVASGLICGDGIWSLPSSILSLANINPPMCMRVFSTATNEKVQLFLRTLPVPP</sequence>
<dbReference type="PANTHER" id="PTHR31645:SF22">
    <property type="entry name" value="METAL-NICOTIANAMINE TRANSPORTER YSL7-RELATED"/>
    <property type="match status" value="1"/>
</dbReference>
<protein>
    <submittedName>
        <fullName evidence="8">Uncharacterized protein</fullName>
    </submittedName>
</protein>
<dbReference type="NCBIfam" id="TIGR00728">
    <property type="entry name" value="OPT_sfam"/>
    <property type="match status" value="1"/>
</dbReference>
<evidence type="ECO:0000313" key="8">
    <source>
        <dbReference type="EnsemblPlants" id="LPERR02G01000.1"/>
    </source>
</evidence>
<accession>A0A0D9VBB9</accession>
<keyword evidence="5 7" id="KW-1133">Transmembrane helix</keyword>
<reference evidence="9" key="2">
    <citation type="submission" date="2013-12" db="EMBL/GenBank/DDBJ databases">
        <authorList>
            <person name="Yu Y."/>
            <person name="Lee S."/>
            <person name="de Baynast K."/>
            <person name="Wissotski M."/>
            <person name="Liu L."/>
            <person name="Talag J."/>
            <person name="Goicoechea J."/>
            <person name="Angelova A."/>
            <person name="Jetty R."/>
            <person name="Kudrna D."/>
            <person name="Golser W."/>
            <person name="Rivera L."/>
            <person name="Zhang J."/>
            <person name="Wing R."/>
        </authorList>
    </citation>
    <scope>NUCLEOTIDE SEQUENCE</scope>
</reference>
<dbReference type="Gramene" id="LPERR02G01000.1">
    <property type="protein sequence ID" value="LPERR02G01000.1"/>
    <property type="gene ID" value="LPERR02G01000"/>
</dbReference>
<evidence type="ECO:0000256" key="3">
    <source>
        <dbReference type="ARBA" id="ARBA00022448"/>
    </source>
</evidence>
<keyword evidence="6 7" id="KW-0472">Membrane</keyword>
<evidence type="ECO:0000256" key="1">
    <source>
        <dbReference type="ARBA" id="ARBA00004141"/>
    </source>
</evidence>
<organism evidence="8 9">
    <name type="scientific">Leersia perrieri</name>
    <dbReference type="NCBI Taxonomy" id="77586"/>
    <lineage>
        <taxon>Eukaryota</taxon>
        <taxon>Viridiplantae</taxon>
        <taxon>Streptophyta</taxon>
        <taxon>Embryophyta</taxon>
        <taxon>Tracheophyta</taxon>
        <taxon>Spermatophyta</taxon>
        <taxon>Magnoliopsida</taxon>
        <taxon>Liliopsida</taxon>
        <taxon>Poales</taxon>
        <taxon>Poaceae</taxon>
        <taxon>BOP clade</taxon>
        <taxon>Oryzoideae</taxon>
        <taxon>Oryzeae</taxon>
        <taxon>Oryzinae</taxon>
        <taxon>Leersia</taxon>
    </lineage>
</organism>
<comment type="subcellular location">
    <subcellularLocation>
        <location evidence="1">Membrane</location>
        <topology evidence="1">Multi-pass membrane protein</topology>
    </subcellularLocation>
</comment>
<keyword evidence="3" id="KW-0813">Transport</keyword>
<feature type="transmembrane region" description="Helical" evidence="7">
    <location>
        <begin position="156"/>
        <end position="177"/>
    </location>
</feature>
<dbReference type="InterPro" id="IPR004813">
    <property type="entry name" value="OPT"/>
</dbReference>
<name>A0A0D9VBB9_9ORYZ</name>
<evidence type="ECO:0000313" key="9">
    <source>
        <dbReference type="Proteomes" id="UP000032180"/>
    </source>
</evidence>
<keyword evidence="9" id="KW-1185">Reference proteome</keyword>